<dbReference type="AlphaFoldDB" id="W9GQ27"/>
<dbReference type="Proteomes" id="UP000019486">
    <property type="component" value="Unassembled WGS sequence"/>
</dbReference>
<dbReference type="InterPro" id="IPR017871">
    <property type="entry name" value="ABC_transporter-like_CS"/>
</dbReference>
<evidence type="ECO:0000313" key="8">
    <source>
        <dbReference type="Proteomes" id="UP000019486"/>
    </source>
</evidence>
<dbReference type="PROSITE" id="PS50893">
    <property type="entry name" value="ABC_TRANSPORTER_2"/>
    <property type="match status" value="2"/>
</dbReference>
<gene>
    <name evidence="7" type="ORF">N825_32535</name>
</gene>
<evidence type="ECO:0000256" key="3">
    <source>
        <dbReference type="ARBA" id="ARBA00022448"/>
    </source>
</evidence>
<evidence type="ECO:0000256" key="2">
    <source>
        <dbReference type="ARBA" id="ARBA00005417"/>
    </source>
</evidence>
<dbReference type="SUPFAM" id="SSF52540">
    <property type="entry name" value="P-loop containing nucleoside triphosphate hydrolases"/>
    <property type="match status" value="2"/>
</dbReference>
<dbReference type="PROSITE" id="PS00211">
    <property type="entry name" value="ABC_TRANSPORTER_1"/>
    <property type="match status" value="2"/>
</dbReference>
<dbReference type="GO" id="GO:0055085">
    <property type="term" value="P:transmembrane transport"/>
    <property type="evidence" value="ECO:0007669"/>
    <property type="project" value="UniProtKB-ARBA"/>
</dbReference>
<dbReference type="GO" id="GO:0016887">
    <property type="term" value="F:ATP hydrolysis activity"/>
    <property type="evidence" value="ECO:0007669"/>
    <property type="project" value="InterPro"/>
</dbReference>
<feature type="domain" description="ABC transporter" evidence="6">
    <location>
        <begin position="284"/>
        <end position="534"/>
    </location>
</feature>
<dbReference type="PANTHER" id="PTHR43776">
    <property type="entry name" value="TRANSPORT ATP-BINDING PROTEIN"/>
    <property type="match status" value="1"/>
</dbReference>
<dbReference type="InterPro" id="IPR050319">
    <property type="entry name" value="ABC_transp_ATP-bind"/>
</dbReference>
<dbReference type="InterPro" id="IPR003439">
    <property type="entry name" value="ABC_transporter-like_ATP-bd"/>
</dbReference>
<dbReference type="Gene3D" id="3.40.50.300">
    <property type="entry name" value="P-loop containing nucleotide triphosphate hydrolases"/>
    <property type="match status" value="2"/>
</dbReference>
<name>W9GQ27_9PROT</name>
<dbReference type="EMBL" id="AVFL01000063">
    <property type="protein sequence ID" value="EWY35869.1"/>
    <property type="molecule type" value="Genomic_DNA"/>
</dbReference>
<dbReference type="STRING" id="1385369.N825_32535"/>
<comment type="similarity">
    <text evidence="2">Belongs to the ABC transporter superfamily.</text>
</comment>
<protein>
    <submittedName>
        <fullName evidence="7">ABC transporter ATP-binding protein</fullName>
    </submittedName>
</protein>
<reference evidence="7 8" key="1">
    <citation type="submission" date="2013-08" db="EMBL/GenBank/DDBJ databases">
        <title>The genome sequence of Skermanella stibiiresistens.</title>
        <authorList>
            <person name="Zhu W."/>
            <person name="Wang G."/>
        </authorList>
    </citation>
    <scope>NUCLEOTIDE SEQUENCE [LARGE SCALE GENOMIC DNA]</scope>
    <source>
        <strain evidence="7 8">SB22</strain>
    </source>
</reference>
<evidence type="ECO:0000256" key="1">
    <source>
        <dbReference type="ARBA" id="ARBA00004417"/>
    </source>
</evidence>
<comment type="caution">
    <text evidence="7">The sequence shown here is derived from an EMBL/GenBank/DDBJ whole genome shotgun (WGS) entry which is preliminary data.</text>
</comment>
<dbReference type="Pfam" id="PF08352">
    <property type="entry name" value="oligo_HPY"/>
    <property type="match status" value="2"/>
</dbReference>
<organism evidence="7 8">
    <name type="scientific">Skermanella stibiiresistens SB22</name>
    <dbReference type="NCBI Taxonomy" id="1385369"/>
    <lineage>
        <taxon>Bacteria</taxon>
        <taxon>Pseudomonadati</taxon>
        <taxon>Pseudomonadota</taxon>
        <taxon>Alphaproteobacteria</taxon>
        <taxon>Rhodospirillales</taxon>
        <taxon>Azospirillaceae</taxon>
        <taxon>Skermanella</taxon>
    </lineage>
</organism>
<dbReference type="InterPro" id="IPR003593">
    <property type="entry name" value="AAA+_ATPase"/>
</dbReference>
<accession>W9GQ27</accession>
<dbReference type="InterPro" id="IPR013563">
    <property type="entry name" value="Oligopep_ABC_C"/>
</dbReference>
<keyword evidence="8" id="KW-1185">Reference proteome</keyword>
<evidence type="ECO:0000313" key="7">
    <source>
        <dbReference type="EMBL" id="EWY35869.1"/>
    </source>
</evidence>
<dbReference type="OrthoDB" id="9802264at2"/>
<dbReference type="NCBIfam" id="NF010167">
    <property type="entry name" value="PRK13648.1"/>
    <property type="match status" value="2"/>
</dbReference>
<dbReference type="Pfam" id="PF00005">
    <property type="entry name" value="ABC_tran"/>
    <property type="match status" value="2"/>
</dbReference>
<comment type="subcellular location">
    <subcellularLocation>
        <location evidence="1">Cell inner membrane</location>
        <topology evidence="1">Peripheral membrane protein</topology>
    </subcellularLocation>
</comment>
<dbReference type="PATRIC" id="fig|1385369.3.peg.7080"/>
<dbReference type="GO" id="GO:0005524">
    <property type="term" value="F:ATP binding"/>
    <property type="evidence" value="ECO:0007669"/>
    <property type="project" value="UniProtKB-KW"/>
</dbReference>
<dbReference type="InterPro" id="IPR027417">
    <property type="entry name" value="P-loop_NTPase"/>
</dbReference>
<evidence type="ECO:0000259" key="6">
    <source>
        <dbReference type="PROSITE" id="PS50893"/>
    </source>
</evidence>
<dbReference type="PANTHER" id="PTHR43776:SF7">
    <property type="entry name" value="D,D-DIPEPTIDE TRANSPORT ATP-BINDING PROTEIN DDPF-RELATED"/>
    <property type="match status" value="1"/>
</dbReference>
<keyword evidence="3" id="KW-0813">Transport</keyword>
<dbReference type="NCBIfam" id="NF008453">
    <property type="entry name" value="PRK11308.1"/>
    <property type="match status" value="2"/>
</dbReference>
<dbReference type="CDD" id="cd03257">
    <property type="entry name" value="ABC_NikE_OppD_transporters"/>
    <property type="match status" value="2"/>
</dbReference>
<keyword evidence="5 7" id="KW-0067">ATP-binding</keyword>
<sequence length="555" mass="61463">MTGTADPILEVRGLTVDFLSDRDPVRAVSGVDFHVSHAETLCILGESGSGKSVSTSAIMGLIDTPPGDIVAGRMFFEGRDLATMTEEERRDINGRKIAMIFQDPLAHLNPVHSIGRQIAEVFETHEVATGADAKRRVVDLLRRVGIPDPEHRVDQYPHQFSGGQRQRVMIAMAIALQPSVIIADEPTTALDVSVQAQILDLLRDLQAEYGMALILITHDLEVAASMADRVMVMKGGQIVERGDARSVFTRPQHDYTQKLLSALPHADDTDKHRRSATGAGEPILKVENIVKRYALSTGLFGAAKHVHAVNDISFEVNRGETVGIVGESGSGKSSVARILLRLNEPTSGRALYKGDDIFRMDQRELLKLRRKMQMVFQDPYGSMNPRMDVRSIISEPLRIHRDILPKDRWNDRVVELLELVGLKAEHAKRHIHQFSGGQRQRIAIARALASDPELIVCDEAVSALDVSIQAQVIDLLADLRTRLGLSYIFITHDLPIVRHFADRIIVMKQGEIVEQGTTQAIFTTPQHSYTRSLLNATPHPKWETGAASHLSVRIS</sequence>
<feature type="domain" description="ABC transporter" evidence="6">
    <location>
        <begin position="11"/>
        <end position="260"/>
    </location>
</feature>
<dbReference type="NCBIfam" id="NF007739">
    <property type="entry name" value="PRK10419.1"/>
    <property type="match status" value="2"/>
</dbReference>
<dbReference type="GO" id="GO:0005886">
    <property type="term" value="C:plasma membrane"/>
    <property type="evidence" value="ECO:0007669"/>
    <property type="project" value="UniProtKB-SubCell"/>
</dbReference>
<evidence type="ECO:0000256" key="5">
    <source>
        <dbReference type="ARBA" id="ARBA00022840"/>
    </source>
</evidence>
<dbReference type="RefSeq" id="WP_037461779.1">
    <property type="nucleotide sequence ID" value="NZ_AVFL01000063.1"/>
</dbReference>
<evidence type="ECO:0000256" key="4">
    <source>
        <dbReference type="ARBA" id="ARBA00022741"/>
    </source>
</evidence>
<keyword evidence="4" id="KW-0547">Nucleotide-binding</keyword>
<dbReference type="FunFam" id="3.40.50.300:FF:000016">
    <property type="entry name" value="Oligopeptide ABC transporter ATP-binding component"/>
    <property type="match status" value="2"/>
</dbReference>
<proteinExistence type="inferred from homology"/>
<dbReference type="GO" id="GO:0015833">
    <property type="term" value="P:peptide transport"/>
    <property type="evidence" value="ECO:0007669"/>
    <property type="project" value="InterPro"/>
</dbReference>
<dbReference type="SMART" id="SM00382">
    <property type="entry name" value="AAA"/>
    <property type="match status" value="2"/>
</dbReference>